<evidence type="ECO:0000256" key="1">
    <source>
        <dbReference type="ARBA" id="ARBA00008857"/>
    </source>
</evidence>
<evidence type="ECO:0000256" key="3">
    <source>
        <dbReference type="ARBA" id="ARBA00023125"/>
    </source>
</evidence>
<dbReference type="AlphaFoldDB" id="A0A3M0CEU9"/>
<organism evidence="8 9">
    <name type="scientific">Eilatimonas milleporae</name>
    <dbReference type="NCBI Taxonomy" id="911205"/>
    <lineage>
        <taxon>Bacteria</taxon>
        <taxon>Pseudomonadati</taxon>
        <taxon>Pseudomonadota</taxon>
        <taxon>Alphaproteobacteria</taxon>
        <taxon>Kordiimonadales</taxon>
        <taxon>Kordiimonadaceae</taxon>
        <taxon>Eilatimonas</taxon>
    </lineage>
</organism>
<keyword evidence="9" id="KW-1185">Reference proteome</keyword>
<dbReference type="PANTHER" id="PTHR30629">
    <property type="entry name" value="PROPHAGE INTEGRASE"/>
    <property type="match status" value="1"/>
</dbReference>
<dbReference type="PROSITE" id="PS51898">
    <property type="entry name" value="TYR_RECOMBINASE"/>
    <property type="match status" value="1"/>
</dbReference>
<feature type="domain" description="Core-binding (CB)" evidence="7">
    <location>
        <begin position="94"/>
        <end position="175"/>
    </location>
</feature>
<evidence type="ECO:0000256" key="2">
    <source>
        <dbReference type="ARBA" id="ARBA00022908"/>
    </source>
</evidence>
<feature type="domain" description="Tyr recombinase" evidence="6">
    <location>
        <begin position="201"/>
        <end position="375"/>
    </location>
</feature>
<keyword evidence="4" id="KW-0233">DNA recombination</keyword>
<dbReference type="InterPro" id="IPR002104">
    <property type="entry name" value="Integrase_catalytic"/>
</dbReference>
<keyword evidence="2" id="KW-0229">DNA integration</keyword>
<dbReference type="InterPro" id="IPR038488">
    <property type="entry name" value="Integrase_DNA-bd_sf"/>
</dbReference>
<dbReference type="PANTHER" id="PTHR30629:SF2">
    <property type="entry name" value="PROPHAGE INTEGRASE INTS-RELATED"/>
    <property type="match status" value="1"/>
</dbReference>
<proteinExistence type="inferred from homology"/>
<dbReference type="Gene3D" id="1.10.150.130">
    <property type="match status" value="1"/>
</dbReference>
<name>A0A3M0CEU9_9PROT</name>
<comment type="caution">
    <text evidence="8">The sequence shown here is derived from an EMBL/GenBank/DDBJ whole genome shotgun (WGS) entry which is preliminary data.</text>
</comment>
<dbReference type="Pfam" id="PF13356">
    <property type="entry name" value="Arm-DNA-bind_3"/>
    <property type="match status" value="1"/>
</dbReference>
<dbReference type="InterPro" id="IPR053876">
    <property type="entry name" value="Phage_int_M"/>
</dbReference>
<dbReference type="Pfam" id="PF00589">
    <property type="entry name" value="Phage_integrase"/>
    <property type="match status" value="1"/>
</dbReference>
<dbReference type="GO" id="GO:0015074">
    <property type="term" value="P:DNA integration"/>
    <property type="evidence" value="ECO:0007669"/>
    <property type="project" value="UniProtKB-KW"/>
</dbReference>
<dbReference type="GO" id="GO:0003677">
    <property type="term" value="F:DNA binding"/>
    <property type="evidence" value="ECO:0007669"/>
    <property type="project" value="UniProtKB-UniRule"/>
</dbReference>
<dbReference type="InterPro" id="IPR044068">
    <property type="entry name" value="CB"/>
</dbReference>
<dbReference type="InterPro" id="IPR013762">
    <property type="entry name" value="Integrase-like_cat_sf"/>
</dbReference>
<evidence type="ECO:0000259" key="6">
    <source>
        <dbReference type="PROSITE" id="PS51898"/>
    </source>
</evidence>
<dbReference type="Pfam" id="PF22022">
    <property type="entry name" value="Phage_int_M"/>
    <property type="match status" value="1"/>
</dbReference>
<reference evidence="8 9" key="1">
    <citation type="submission" date="2018-10" db="EMBL/GenBank/DDBJ databases">
        <title>Genomic Encyclopedia of Archaeal and Bacterial Type Strains, Phase II (KMG-II): from individual species to whole genera.</title>
        <authorList>
            <person name="Goeker M."/>
        </authorList>
    </citation>
    <scope>NUCLEOTIDE SEQUENCE [LARGE SCALE GENOMIC DNA]</scope>
    <source>
        <strain evidence="8 9">DSM 25217</strain>
    </source>
</reference>
<dbReference type="PROSITE" id="PS51900">
    <property type="entry name" value="CB"/>
    <property type="match status" value="1"/>
</dbReference>
<dbReference type="GO" id="GO:0006310">
    <property type="term" value="P:DNA recombination"/>
    <property type="evidence" value="ECO:0007669"/>
    <property type="project" value="UniProtKB-KW"/>
</dbReference>
<accession>A0A3M0CEU9</accession>
<keyword evidence="3 5" id="KW-0238">DNA-binding</keyword>
<dbReference type="InParanoid" id="A0A3M0CEU9"/>
<evidence type="ECO:0000256" key="4">
    <source>
        <dbReference type="ARBA" id="ARBA00023172"/>
    </source>
</evidence>
<evidence type="ECO:0000313" key="8">
    <source>
        <dbReference type="EMBL" id="RMB07912.1"/>
    </source>
</evidence>
<dbReference type="EMBL" id="REFR01000011">
    <property type="protein sequence ID" value="RMB07912.1"/>
    <property type="molecule type" value="Genomic_DNA"/>
</dbReference>
<dbReference type="CDD" id="cd00801">
    <property type="entry name" value="INT_P4_C"/>
    <property type="match status" value="1"/>
</dbReference>
<dbReference type="SUPFAM" id="SSF56349">
    <property type="entry name" value="DNA breaking-rejoining enzymes"/>
    <property type="match status" value="1"/>
</dbReference>
<sequence length="389" mass="43833">MSKLTALSVKAAKEPGRYHDGDGLMLVVKSPTSRSWLLRIQVNGKRRDFGLGSLSKVSLSEAREKARETRALYASGVDPVLERKRKLAEMLQTPSFETAARAVFEEHKHTWKNAKHRAQWITTLETYAFPHIGYVRIDEVTGPMIRDAVISIWLTKPETARRVLQRIGTVLDWAHAKGYRDQEAPLRSVRKGLPKQPRTESHFAAMPYADLPAFMAQLSEKDSVGRLALRFLILTAARSGEVRLATWDEIDEDGKAWRIPGERMKAGKDHHVPLSDAAIAVLDTLRPLRAENNLIFPGIRKGKPLSNMTLTKALRDLGHGDVTVHGFRSSFRDWAAEQTTLPGDVVEAALAHTIRNRVEAAYRRTNYFDKRIVLMDKWAGFLDNTRSGN</sequence>
<dbReference type="InterPro" id="IPR025166">
    <property type="entry name" value="Integrase_DNA_bind_dom"/>
</dbReference>
<dbReference type="Gene3D" id="1.10.443.10">
    <property type="entry name" value="Intergrase catalytic core"/>
    <property type="match status" value="1"/>
</dbReference>
<dbReference type="InterPro" id="IPR010998">
    <property type="entry name" value="Integrase_recombinase_N"/>
</dbReference>
<dbReference type="InterPro" id="IPR011010">
    <property type="entry name" value="DNA_brk_join_enz"/>
</dbReference>
<dbReference type="Proteomes" id="UP000271227">
    <property type="component" value="Unassembled WGS sequence"/>
</dbReference>
<dbReference type="RefSeq" id="WP_170163741.1">
    <property type="nucleotide sequence ID" value="NZ_REFR01000011.1"/>
</dbReference>
<evidence type="ECO:0000259" key="7">
    <source>
        <dbReference type="PROSITE" id="PS51900"/>
    </source>
</evidence>
<dbReference type="InterPro" id="IPR050808">
    <property type="entry name" value="Phage_Integrase"/>
</dbReference>
<protein>
    <submittedName>
        <fullName evidence="8">Integrase</fullName>
    </submittedName>
</protein>
<dbReference type="Gene3D" id="3.30.160.390">
    <property type="entry name" value="Integrase, DNA-binding domain"/>
    <property type="match status" value="1"/>
</dbReference>
<evidence type="ECO:0000256" key="5">
    <source>
        <dbReference type="PROSITE-ProRule" id="PRU01248"/>
    </source>
</evidence>
<comment type="similarity">
    <text evidence="1">Belongs to the 'phage' integrase family.</text>
</comment>
<gene>
    <name evidence="8" type="ORF">BXY39_2006</name>
</gene>
<evidence type="ECO:0000313" key="9">
    <source>
        <dbReference type="Proteomes" id="UP000271227"/>
    </source>
</evidence>